<gene>
    <name evidence="2" type="ORF">METZ01_LOCUS163351</name>
</gene>
<protein>
    <recommendedName>
        <fullName evidence="3">Thioredoxin domain-containing protein</fullName>
    </recommendedName>
</protein>
<sequence length="206" mass="23776">MLVLWIVSCSKSSEREITLPIINSNDVPPELVDRTWSNNDQEHKIPEFSFENQDGIIITRNDLLGKITIVSFFFTTCPMICPTITKNLTKVQNAYLMDESIFLLSHTVHPEYDSISILKKYSKDYNILSTKWNLVRGEKIDINNIAKRGYFAVNQDITGDFIHTENVVLVDWEYRIRGIYNGTSSISIEQLIGDIKILKNEMNRLL</sequence>
<dbReference type="Pfam" id="PF02630">
    <property type="entry name" value="SCO1-SenC"/>
    <property type="match status" value="1"/>
</dbReference>
<dbReference type="SUPFAM" id="SSF52833">
    <property type="entry name" value="Thioredoxin-like"/>
    <property type="match status" value="1"/>
</dbReference>
<dbReference type="Gene3D" id="3.40.30.10">
    <property type="entry name" value="Glutaredoxin"/>
    <property type="match status" value="1"/>
</dbReference>
<evidence type="ECO:0000256" key="1">
    <source>
        <dbReference type="ARBA" id="ARBA00010996"/>
    </source>
</evidence>
<dbReference type="AlphaFoldDB" id="A0A382BBB7"/>
<dbReference type="InterPro" id="IPR036249">
    <property type="entry name" value="Thioredoxin-like_sf"/>
</dbReference>
<dbReference type="EMBL" id="UINC01028822">
    <property type="protein sequence ID" value="SVB10497.1"/>
    <property type="molecule type" value="Genomic_DNA"/>
</dbReference>
<reference evidence="2" key="1">
    <citation type="submission" date="2018-05" db="EMBL/GenBank/DDBJ databases">
        <authorList>
            <person name="Lanie J.A."/>
            <person name="Ng W.-L."/>
            <person name="Kazmierczak K.M."/>
            <person name="Andrzejewski T.M."/>
            <person name="Davidsen T.M."/>
            <person name="Wayne K.J."/>
            <person name="Tettelin H."/>
            <person name="Glass J.I."/>
            <person name="Rusch D."/>
            <person name="Podicherti R."/>
            <person name="Tsui H.-C.T."/>
            <person name="Winkler M.E."/>
        </authorList>
    </citation>
    <scope>NUCLEOTIDE SEQUENCE</scope>
</reference>
<dbReference type="CDD" id="cd02968">
    <property type="entry name" value="SCO"/>
    <property type="match status" value="1"/>
</dbReference>
<evidence type="ECO:0008006" key="3">
    <source>
        <dbReference type="Google" id="ProtNLM"/>
    </source>
</evidence>
<proteinExistence type="inferred from homology"/>
<evidence type="ECO:0000313" key="2">
    <source>
        <dbReference type="EMBL" id="SVB10497.1"/>
    </source>
</evidence>
<dbReference type="PANTHER" id="PTHR12151:SF25">
    <property type="entry name" value="LINALOOL DEHYDRATASE_ISOMERASE DOMAIN-CONTAINING PROTEIN"/>
    <property type="match status" value="1"/>
</dbReference>
<dbReference type="InterPro" id="IPR003782">
    <property type="entry name" value="SCO1/SenC"/>
</dbReference>
<dbReference type="PANTHER" id="PTHR12151">
    <property type="entry name" value="ELECTRON TRANSPORT PROTIN SCO1/SENC FAMILY MEMBER"/>
    <property type="match status" value="1"/>
</dbReference>
<organism evidence="2">
    <name type="scientific">marine metagenome</name>
    <dbReference type="NCBI Taxonomy" id="408172"/>
    <lineage>
        <taxon>unclassified sequences</taxon>
        <taxon>metagenomes</taxon>
        <taxon>ecological metagenomes</taxon>
    </lineage>
</organism>
<name>A0A382BBB7_9ZZZZ</name>
<accession>A0A382BBB7</accession>
<comment type="similarity">
    <text evidence="1">Belongs to the SCO1/2 family.</text>
</comment>